<reference evidence="2" key="2">
    <citation type="journal article" date="2007" name="Science">
        <title>Draft genome sequence of the sexually transmitted pathogen Trichomonas vaginalis.</title>
        <authorList>
            <person name="Carlton J.M."/>
            <person name="Hirt R.P."/>
            <person name="Silva J.C."/>
            <person name="Delcher A.L."/>
            <person name="Schatz M."/>
            <person name="Zhao Q."/>
            <person name="Wortman J.R."/>
            <person name="Bidwell S.L."/>
            <person name="Alsmark U.C.M."/>
            <person name="Besteiro S."/>
            <person name="Sicheritz-Ponten T."/>
            <person name="Noel C.J."/>
            <person name="Dacks J.B."/>
            <person name="Foster P.G."/>
            <person name="Simillion C."/>
            <person name="Van de Peer Y."/>
            <person name="Miranda-Saavedra D."/>
            <person name="Barton G.J."/>
            <person name="Westrop G.D."/>
            <person name="Mueller S."/>
            <person name="Dessi D."/>
            <person name="Fiori P.L."/>
            <person name="Ren Q."/>
            <person name="Paulsen I."/>
            <person name="Zhang H."/>
            <person name="Bastida-Corcuera F.D."/>
            <person name="Simoes-Barbosa A."/>
            <person name="Brown M.T."/>
            <person name="Hayes R.D."/>
            <person name="Mukherjee M."/>
            <person name="Okumura C.Y."/>
            <person name="Schneider R."/>
            <person name="Smith A.J."/>
            <person name="Vanacova S."/>
            <person name="Villalvazo M."/>
            <person name="Haas B.J."/>
            <person name="Pertea M."/>
            <person name="Feldblyum T.V."/>
            <person name="Utterback T.R."/>
            <person name="Shu C.L."/>
            <person name="Osoegawa K."/>
            <person name="de Jong P.J."/>
            <person name="Hrdy I."/>
            <person name="Horvathova L."/>
            <person name="Zubacova Z."/>
            <person name="Dolezal P."/>
            <person name="Malik S.B."/>
            <person name="Logsdon J.M. Jr."/>
            <person name="Henze K."/>
            <person name="Gupta A."/>
            <person name="Wang C.C."/>
            <person name="Dunne R.L."/>
            <person name="Upcroft J.A."/>
            <person name="Upcroft P."/>
            <person name="White O."/>
            <person name="Salzberg S.L."/>
            <person name="Tang P."/>
            <person name="Chiu C.-H."/>
            <person name="Lee Y.-S."/>
            <person name="Embley T.M."/>
            <person name="Coombs G.H."/>
            <person name="Mottram J.C."/>
            <person name="Tachezy J."/>
            <person name="Fraser-Liggett C.M."/>
            <person name="Johnson P.J."/>
        </authorList>
    </citation>
    <scope>NUCLEOTIDE SEQUENCE [LARGE SCALE GENOMIC DNA]</scope>
    <source>
        <strain evidence="2">G3</strain>
    </source>
</reference>
<sequence>MNDLIANIIDETAEQIRLFLNLDKLSSSAIVDEIKNENDLLAKIGKFMKLVIDRISFSKDPVKYYNSMCANIMGGVRKILPNAPETVQEFSDWLPAQLEQHKLEIRIMKKKLRKCQEALIETKNSIAKQAYESTEKSKDLEQQLKHLKKENKQLKERYMDREDFLQYHKSQVSIAESKQQRAEQSSFELQKNNYDLKLKLFDLQSTIDALKRENSELKKQIRSTSEQNQYDILERNELLYQIDCYHVDAMKIEKLQNLPCKCFEHGKNWTKAHKQLHRELYQLEQENEELKARLSDVIAENNTLKYVGNKHNKKVKQEKTQKENVEQTQTKCCSCCKCKCHYLDVNSLKKRFDDLESDVEELRKEIDGK</sequence>
<evidence type="ECO:0000256" key="1">
    <source>
        <dbReference type="SAM" id="Coils"/>
    </source>
</evidence>
<reference evidence="2" key="1">
    <citation type="submission" date="2006-10" db="EMBL/GenBank/DDBJ databases">
        <authorList>
            <person name="Amadeo P."/>
            <person name="Zhao Q."/>
            <person name="Wortman J."/>
            <person name="Fraser-Liggett C."/>
            <person name="Carlton J."/>
        </authorList>
    </citation>
    <scope>NUCLEOTIDE SEQUENCE</scope>
    <source>
        <strain evidence="2">G3</strain>
    </source>
</reference>
<keyword evidence="3" id="KW-1185">Reference proteome</keyword>
<proteinExistence type="predicted"/>
<protein>
    <submittedName>
        <fullName evidence="2">Uncharacterized protein</fullName>
    </submittedName>
</protein>
<organism evidence="2 3">
    <name type="scientific">Trichomonas vaginalis (strain ATCC PRA-98 / G3)</name>
    <dbReference type="NCBI Taxonomy" id="412133"/>
    <lineage>
        <taxon>Eukaryota</taxon>
        <taxon>Metamonada</taxon>
        <taxon>Parabasalia</taxon>
        <taxon>Trichomonadida</taxon>
        <taxon>Trichomonadidae</taxon>
        <taxon>Trichomonas</taxon>
    </lineage>
</organism>
<feature type="coiled-coil region" evidence="1">
    <location>
        <begin position="98"/>
        <end position="157"/>
    </location>
</feature>
<dbReference type="VEuPathDB" id="TrichDB:TVAG_324890"/>
<dbReference type="EMBL" id="DS113569">
    <property type="protein sequence ID" value="EAY01375.1"/>
    <property type="molecule type" value="Genomic_DNA"/>
</dbReference>
<evidence type="ECO:0000313" key="3">
    <source>
        <dbReference type="Proteomes" id="UP000001542"/>
    </source>
</evidence>
<dbReference type="RefSeq" id="XP_001314117.1">
    <property type="nucleotide sequence ID" value="XM_001314107.1"/>
</dbReference>
<keyword evidence="1" id="KW-0175">Coiled coil</keyword>
<evidence type="ECO:0000313" key="2">
    <source>
        <dbReference type="EMBL" id="EAY01375.1"/>
    </source>
</evidence>
<name>A2F124_TRIV3</name>
<dbReference type="InParanoid" id="A2F124"/>
<dbReference type="VEuPathDB" id="TrichDB:TVAGG3_0815030"/>
<feature type="coiled-coil region" evidence="1">
    <location>
        <begin position="200"/>
        <end position="227"/>
    </location>
</feature>
<accession>A2F124</accession>
<feature type="coiled-coil region" evidence="1">
    <location>
        <begin position="273"/>
        <end position="300"/>
    </location>
</feature>
<dbReference type="AlphaFoldDB" id="A2F124"/>
<dbReference type="SMR" id="A2F124"/>
<dbReference type="KEGG" id="tva:4759200"/>
<dbReference type="Proteomes" id="UP000001542">
    <property type="component" value="Unassembled WGS sequence"/>
</dbReference>
<gene>
    <name evidence="2" type="ORF">TVAG_324890</name>
</gene>